<keyword evidence="1" id="KW-0812">Transmembrane</keyword>
<organism evidence="3 4">
    <name type="scientific">Porphyridium purpureum</name>
    <name type="common">Red alga</name>
    <name type="synonym">Porphyridium cruentum</name>
    <dbReference type="NCBI Taxonomy" id="35688"/>
    <lineage>
        <taxon>Eukaryota</taxon>
        <taxon>Rhodophyta</taxon>
        <taxon>Bangiophyceae</taxon>
        <taxon>Porphyridiales</taxon>
        <taxon>Porphyridiaceae</taxon>
        <taxon>Porphyridium</taxon>
    </lineage>
</organism>
<comment type="caution">
    <text evidence="3">The sequence shown here is derived from an EMBL/GenBank/DDBJ whole genome shotgun (WGS) entry which is preliminary data.</text>
</comment>
<feature type="transmembrane region" description="Helical" evidence="1">
    <location>
        <begin position="108"/>
        <end position="132"/>
    </location>
</feature>
<proteinExistence type="predicted"/>
<feature type="domain" description="Fungal lipase-type" evidence="2">
    <location>
        <begin position="746"/>
        <end position="852"/>
    </location>
</feature>
<dbReference type="InterPro" id="IPR002921">
    <property type="entry name" value="Fungal_lipase-type"/>
</dbReference>
<dbReference type="InterPro" id="IPR051218">
    <property type="entry name" value="Sec_MonoDiacylglyc_Lipase"/>
</dbReference>
<keyword evidence="1" id="KW-1133">Transmembrane helix</keyword>
<name>A0A5J4YNH9_PORPP</name>
<evidence type="ECO:0000259" key="2">
    <source>
        <dbReference type="Pfam" id="PF01764"/>
    </source>
</evidence>
<dbReference type="CDD" id="cd00519">
    <property type="entry name" value="Lipase_3"/>
    <property type="match status" value="1"/>
</dbReference>
<evidence type="ECO:0000313" key="4">
    <source>
        <dbReference type="Proteomes" id="UP000324585"/>
    </source>
</evidence>
<dbReference type="Proteomes" id="UP000324585">
    <property type="component" value="Unassembled WGS sequence"/>
</dbReference>
<protein>
    <submittedName>
        <fullName evidence="3">Mono-and diacylglycerol lipase</fullName>
    </submittedName>
</protein>
<dbReference type="SUPFAM" id="SSF53474">
    <property type="entry name" value="alpha/beta-Hydrolases"/>
    <property type="match status" value="1"/>
</dbReference>
<feature type="transmembrane region" description="Helical" evidence="1">
    <location>
        <begin position="311"/>
        <end position="328"/>
    </location>
</feature>
<dbReference type="Pfam" id="PF01764">
    <property type="entry name" value="Lipase_3"/>
    <property type="match status" value="1"/>
</dbReference>
<dbReference type="PANTHER" id="PTHR45856:SF24">
    <property type="entry name" value="FUNGAL LIPASE-LIKE DOMAIN-CONTAINING PROTEIN"/>
    <property type="match status" value="1"/>
</dbReference>
<feature type="transmembrane region" description="Helical" evidence="1">
    <location>
        <begin position="60"/>
        <end position="88"/>
    </location>
</feature>
<feature type="transmembrane region" description="Helical" evidence="1">
    <location>
        <begin position="402"/>
        <end position="425"/>
    </location>
</feature>
<dbReference type="GO" id="GO:0006629">
    <property type="term" value="P:lipid metabolic process"/>
    <property type="evidence" value="ECO:0007669"/>
    <property type="project" value="InterPro"/>
</dbReference>
<dbReference type="Gene3D" id="3.40.50.1820">
    <property type="entry name" value="alpha/beta hydrolase"/>
    <property type="match status" value="1"/>
</dbReference>
<feature type="transmembrane region" description="Helical" evidence="1">
    <location>
        <begin position="364"/>
        <end position="381"/>
    </location>
</feature>
<gene>
    <name evidence="3" type="ORF">FVE85_3701</name>
</gene>
<reference evidence="4" key="1">
    <citation type="journal article" date="2019" name="Nat. Commun.">
        <title>Expansion of phycobilisome linker gene families in mesophilic red algae.</title>
        <authorList>
            <person name="Lee J."/>
            <person name="Kim D."/>
            <person name="Bhattacharya D."/>
            <person name="Yoon H.S."/>
        </authorList>
    </citation>
    <scope>NUCLEOTIDE SEQUENCE [LARGE SCALE GENOMIC DNA]</scope>
    <source>
        <strain evidence="4">CCMP 1328</strain>
    </source>
</reference>
<dbReference type="PANTHER" id="PTHR45856">
    <property type="entry name" value="ALPHA/BETA-HYDROLASES SUPERFAMILY PROTEIN"/>
    <property type="match status" value="1"/>
</dbReference>
<dbReference type="InterPro" id="IPR029058">
    <property type="entry name" value="AB_hydrolase_fold"/>
</dbReference>
<feature type="transmembrane region" description="Helical" evidence="1">
    <location>
        <begin position="187"/>
        <end position="213"/>
    </location>
</feature>
<dbReference type="AlphaFoldDB" id="A0A5J4YNH9"/>
<dbReference type="OrthoDB" id="514788at2759"/>
<dbReference type="EMBL" id="VRMN01000010">
    <property type="protein sequence ID" value="KAA8492263.1"/>
    <property type="molecule type" value="Genomic_DNA"/>
</dbReference>
<keyword evidence="1" id="KW-0472">Membrane</keyword>
<keyword evidence="4" id="KW-1185">Reference proteome</keyword>
<accession>A0A5J4YNH9</accession>
<evidence type="ECO:0000313" key="3">
    <source>
        <dbReference type="EMBL" id="KAA8492263.1"/>
    </source>
</evidence>
<evidence type="ECO:0000256" key="1">
    <source>
        <dbReference type="SAM" id="Phobius"/>
    </source>
</evidence>
<sequence length="946" mass="103926">MDTGVDGDVAISAGSQPKAAVEVEHMTSSFEQGLMIAEVIEQDRRRAVLWYFQIMNNRSVLLFTAFILTLCALVVMACVSFGIIAATTKGSDEHVASVARTLNEIENAIILVVLSLILVSTISYGIIVFFLLPRDRKLQDASSLASLNGIGQSDSLSSSQNLSLPSGVLVGRDFDSIEEMHIIQSMVCVLVFIASVACLVGFSLLHVVAGYWIQISAPVYDALISSLTNAYFYVYVWATADLAVLALDPDTGLQMSLKEYYRKGGPLRQHSSNMFAATDSLDSVDGQSAKRKRGELGVFGTLFWALMWDKVVFFVIFSAVLITLELVFRIDAQPFSWHGWIVLIRVAIDSDSGIILNAGRKSGIALACVLNIFGLAVYLAKAYSAARILKKQPFFVHSKRTLYFRFTFFETVSVWFVTVFSIMFFQTLIMPLTGPAGLFQYDPATDILYVTSGLGGGLTLLPLAIWVLSLTIMFLPATYPGVKSLFRFKRVPVEESLQDANKRARFTLDNGELLLGTVSEKAQAACEPHVFCWRYAELSYNFAKLAYAPVSLGQFEGTRMNPTHVSSAAVRQTVPAHEQAKVARSEDLDAQESRVLPGAQSLQMEDSEDPHALVYMKSRMARALNSRLHKRSGFAVVADIENRNSGIRVVVFRHGANDQVAIAFRGTVSMKDLETDIQSKMGDLLSKWDTNVITAGGAVRASSSLLDQLVLSLERIQNDHKSDSKTSGVAPEQIEEVLRKLHSDRWVGVHSGFLCAYLSVRSVLMDALLPLLAAGPLRPVLICGHSLGGALSVLLAFDLMVCQLIPAGSLYCMTFGSPKLGSPLFAQAMRVLLPNMFRVVFVGDPVTKIPRRDFMGLLGKKFSHTGHLVLISQNGALLLTPSIVEKVFTHRVSFDINRHRMATYAQGLNAFASSFGSSFDVWTHTFNDVVEEDERSVSALKLVHHV</sequence>